<dbReference type="Proteomes" id="UP000652761">
    <property type="component" value="Unassembled WGS sequence"/>
</dbReference>
<evidence type="ECO:0000313" key="2">
    <source>
        <dbReference type="Proteomes" id="UP000652761"/>
    </source>
</evidence>
<comment type="caution">
    <text evidence="1">The sequence shown here is derived from an EMBL/GenBank/DDBJ whole genome shotgun (WGS) entry which is preliminary data.</text>
</comment>
<protein>
    <submittedName>
        <fullName evidence="1">Uncharacterized protein</fullName>
    </submittedName>
</protein>
<dbReference type="AlphaFoldDB" id="A0A843W666"/>
<name>A0A843W666_COLES</name>
<dbReference type="EMBL" id="NMUH01002401">
    <property type="protein sequence ID" value="MQL99733.1"/>
    <property type="molecule type" value="Genomic_DNA"/>
</dbReference>
<sequence>MHGGGWVDLAVRCRRDGVVCTEVAGWRRPCRWRALVQFCKGQLCVMAGQRRPGHLAQKMAGGAVRLGRGRRCTAAMCVALAEDLLRWPAQLCRACAEELKRRHPDIYKKTPMSSQLRGFSDLHKEWNLEIGLDH</sequence>
<organism evidence="1 2">
    <name type="scientific">Colocasia esculenta</name>
    <name type="common">Wild taro</name>
    <name type="synonym">Arum esculentum</name>
    <dbReference type="NCBI Taxonomy" id="4460"/>
    <lineage>
        <taxon>Eukaryota</taxon>
        <taxon>Viridiplantae</taxon>
        <taxon>Streptophyta</taxon>
        <taxon>Embryophyta</taxon>
        <taxon>Tracheophyta</taxon>
        <taxon>Spermatophyta</taxon>
        <taxon>Magnoliopsida</taxon>
        <taxon>Liliopsida</taxon>
        <taxon>Araceae</taxon>
        <taxon>Aroideae</taxon>
        <taxon>Colocasieae</taxon>
        <taxon>Colocasia</taxon>
    </lineage>
</organism>
<keyword evidence="2" id="KW-1185">Reference proteome</keyword>
<evidence type="ECO:0000313" key="1">
    <source>
        <dbReference type="EMBL" id="MQL99733.1"/>
    </source>
</evidence>
<gene>
    <name evidence="1" type="ORF">Taro_032466</name>
</gene>
<accession>A0A843W666</accession>
<proteinExistence type="predicted"/>
<reference evidence="1" key="1">
    <citation type="submission" date="2017-07" db="EMBL/GenBank/DDBJ databases">
        <title>Taro Niue Genome Assembly and Annotation.</title>
        <authorList>
            <person name="Atibalentja N."/>
            <person name="Keating K."/>
            <person name="Fields C.J."/>
        </authorList>
    </citation>
    <scope>NUCLEOTIDE SEQUENCE</scope>
    <source>
        <strain evidence="1">Niue_2</strain>
        <tissue evidence="1">Leaf</tissue>
    </source>
</reference>